<evidence type="ECO:0000313" key="2">
    <source>
        <dbReference type="EMBL" id="OYP55301.1"/>
    </source>
</evidence>
<organism evidence="2 3">
    <name type="scientific">Segatella bryantii</name>
    <name type="common">Prevotella bryantii</name>
    <dbReference type="NCBI Taxonomy" id="77095"/>
    <lineage>
        <taxon>Bacteria</taxon>
        <taxon>Pseudomonadati</taxon>
        <taxon>Bacteroidota</taxon>
        <taxon>Bacteroidia</taxon>
        <taxon>Bacteroidales</taxon>
        <taxon>Prevotellaceae</taxon>
        <taxon>Segatella</taxon>
    </lineage>
</organism>
<accession>A0ABX4EKI9</accession>
<feature type="domain" description="HTH LytTR-type" evidence="1">
    <location>
        <begin position="12"/>
        <end position="118"/>
    </location>
</feature>
<dbReference type="GeneID" id="72478699"/>
<sequence>MRQHNIIISNTSQMAKIPLDCLLCVTSDGSYSIFNLIDGTKYTFSFNLHTFEKMLESQLGLEAERFIRVGKSLIINRDFVFMIDIQRKEITLADSELRCKVTVGASKDAVKSLKDIMERYFNFKRKKI</sequence>
<reference evidence="2 3" key="1">
    <citation type="submission" date="2017-08" db="EMBL/GenBank/DDBJ databases">
        <title>Comparative genomics of non-oral Prevotella species.</title>
        <authorList>
            <person name="Accetto T."/>
            <person name="Nograsek B."/>
            <person name="Avgustin G."/>
        </authorList>
    </citation>
    <scope>NUCLEOTIDE SEQUENCE [LARGE SCALE GENOMIC DNA]</scope>
    <source>
        <strain evidence="2 3">TC1-1</strain>
    </source>
</reference>
<dbReference type="InterPro" id="IPR007492">
    <property type="entry name" value="LytTR_DNA-bd_dom"/>
</dbReference>
<dbReference type="Gene3D" id="2.40.50.1020">
    <property type="entry name" value="LytTr DNA-binding domain"/>
    <property type="match status" value="1"/>
</dbReference>
<gene>
    <name evidence="2" type="ORF">CIK91_07235</name>
</gene>
<dbReference type="Pfam" id="PF04397">
    <property type="entry name" value="LytTR"/>
    <property type="match status" value="1"/>
</dbReference>
<dbReference type="RefSeq" id="WP_039871020.1">
    <property type="nucleotide sequence ID" value="NZ_BPTR01000001.1"/>
</dbReference>
<dbReference type="SMART" id="SM00850">
    <property type="entry name" value="LytTR"/>
    <property type="match status" value="1"/>
</dbReference>
<evidence type="ECO:0000259" key="1">
    <source>
        <dbReference type="SMART" id="SM00850"/>
    </source>
</evidence>
<protein>
    <submittedName>
        <fullName evidence="2">LytTR family transcriptional regulator</fullName>
    </submittedName>
</protein>
<proteinExistence type="predicted"/>
<dbReference type="Proteomes" id="UP000216189">
    <property type="component" value="Unassembled WGS sequence"/>
</dbReference>
<keyword evidence="3" id="KW-1185">Reference proteome</keyword>
<dbReference type="EMBL" id="NPJF01000030">
    <property type="protein sequence ID" value="OYP55301.1"/>
    <property type="molecule type" value="Genomic_DNA"/>
</dbReference>
<name>A0ABX4EKI9_SEGBR</name>
<evidence type="ECO:0000313" key="3">
    <source>
        <dbReference type="Proteomes" id="UP000216189"/>
    </source>
</evidence>
<comment type="caution">
    <text evidence="2">The sequence shown here is derived from an EMBL/GenBank/DDBJ whole genome shotgun (WGS) entry which is preliminary data.</text>
</comment>